<dbReference type="Proteomes" id="UP001157186">
    <property type="component" value="Unassembled WGS sequence"/>
</dbReference>
<dbReference type="EMBL" id="BSST01000001">
    <property type="protein sequence ID" value="GLX79013.1"/>
    <property type="molecule type" value="Genomic_DNA"/>
</dbReference>
<dbReference type="RefSeq" id="WP_284244896.1">
    <property type="nucleotide sequence ID" value="NZ_BSST01000001.1"/>
</dbReference>
<organism evidence="2 3">
    <name type="scientific">Thalassotalea insulae</name>
    <dbReference type="NCBI Taxonomy" id="2056778"/>
    <lineage>
        <taxon>Bacteria</taxon>
        <taxon>Pseudomonadati</taxon>
        <taxon>Pseudomonadota</taxon>
        <taxon>Gammaproteobacteria</taxon>
        <taxon>Alteromonadales</taxon>
        <taxon>Colwelliaceae</taxon>
        <taxon>Thalassotalea</taxon>
    </lineage>
</organism>
<gene>
    <name evidence="2" type="ORF">tinsulaeT_23530</name>
</gene>
<dbReference type="InterPro" id="IPR031409">
    <property type="entry name" value="Darcynin"/>
</dbReference>
<proteinExistence type="inferred from homology"/>
<comment type="caution">
    <text evidence="2">The sequence shown here is derived from an EMBL/GenBank/DDBJ whole genome shotgun (WGS) entry which is preliminary data.</text>
</comment>
<reference evidence="2 3" key="1">
    <citation type="submission" date="2023-03" db="EMBL/GenBank/DDBJ databases">
        <title>Draft genome sequence of Thalassotalea insulae KCTC 62186T.</title>
        <authorList>
            <person name="Sawabe T."/>
        </authorList>
    </citation>
    <scope>NUCLEOTIDE SEQUENCE [LARGE SCALE GENOMIC DNA]</scope>
    <source>
        <strain evidence="2 3">KCTC 62186</strain>
    </source>
</reference>
<comment type="similarity">
    <text evidence="1">Belongs to the darcynin family.</text>
</comment>
<dbReference type="Pfam" id="PF17074">
    <property type="entry name" value="Darcynin"/>
    <property type="match status" value="1"/>
</dbReference>
<evidence type="ECO:0000313" key="3">
    <source>
        <dbReference type="Proteomes" id="UP001157186"/>
    </source>
</evidence>
<evidence type="ECO:0000313" key="2">
    <source>
        <dbReference type="EMBL" id="GLX79013.1"/>
    </source>
</evidence>
<name>A0ABQ6GST2_9GAMM</name>
<accession>A0ABQ6GST2</accession>
<keyword evidence="3" id="KW-1185">Reference proteome</keyword>
<protein>
    <submittedName>
        <fullName evidence="2">Darcynin</fullName>
    </submittedName>
</protein>
<evidence type="ECO:0000256" key="1">
    <source>
        <dbReference type="ARBA" id="ARBA00006869"/>
    </source>
</evidence>
<sequence>MPRKYTFFVHMNATKEWLSLSRTARNEYFTHTLGEIFARYPSVSLRLYDAEAFTTKCSDIAVYETEVIQDYYFLIDALRDSKIFTVPYFEIVDIFPAIEEGFNEYQASLTDNA</sequence>